<accession>A0A5B7FSB8</accession>
<dbReference type="EMBL" id="VSRR010008204">
    <property type="protein sequence ID" value="MPC48285.1"/>
    <property type="molecule type" value="Genomic_DNA"/>
</dbReference>
<evidence type="ECO:0000313" key="1">
    <source>
        <dbReference type="EMBL" id="MPC48285.1"/>
    </source>
</evidence>
<evidence type="ECO:0000313" key="2">
    <source>
        <dbReference type="Proteomes" id="UP000324222"/>
    </source>
</evidence>
<keyword evidence="2" id="KW-1185">Reference proteome</keyword>
<organism evidence="1 2">
    <name type="scientific">Portunus trituberculatus</name>
    <name type="common">Swimming crab</name>
    <name type="synonym">Neptunus trituberculatus</name>
    <dbReference type="NCBI Taxonomy" id="210409"/>
    <lineage>
        <taxon>Eukaryota</taxon>
        <taxon>Metazoa</taxon>
        <taxon>Ecdysozoa</taxon>
        <taxon>Arthropoda</taxon>
        <taxon>Crustacea</taxon>
        <taxon>Multicrustacea</taxon>
        <taxon>Malacostraca</taxon>
        <taxon>Eumalacostraca</taxon>
        <taxon>Eucarida</taxon>
        <taxon>Decapoda</taxon>
        <taxon>Pleocyemata</taxon>
        <taxon>Brachyura</taxon>
        <taxon>Eubrachyura</taxon>
        <taxon>Portunoidea</taxon>
        <taxon>Portunidae</taxon>
        <taxon>Portuninae</taxon>
        <taxon>Portunus</taxon>
    </lineage>
</organism>
<dbReference type="Proteomes" id="UP000324222">
    <property type="component" value="Unassembled WGS sequence"/>
</dbReference>
<dbReference type="AlphaFoldDB" id="A0A5B7FSB8"/>
<protein>
    <submittedName>
        <fullName evidence="1">Uncharacterized protein</fullName>
    </submittedName>
</protein>
<comment type="caution">
    <text evidence="1">The sequence shown here is derived from an EMBL/GenBank/DDBJ whole genome shotgun (WGS) entry which is preliminary data.</text>
</comment>
<name>A0A5B7FSB8_PORTR</name>
<reference evidence="1 2" key="1">
    <citation type="submission" date="2019-05" db="EMBL/GenBank/DDBJ databases">
        <title>Another draft genome of Portunus trituberculatus and its Hox gene families provides insights of decapod evolution.</title>
        <authorList>
            <person name="Jeong J.-H."/>
            <person name="Song I."/>
            <person name="Kim S."/>
            <person name="Choi T."/>
            <person name="Kim D."/>
            <person name="Ryu S."/>
            <person name="Kim W."/>
        </authorList>
    </citation>
    <scope>NUCLEOTIDE SEQUENCE [LARGE SCALE GENOMIC DNA]</scope>
    <source>
        <tissue evidence="1">Muscle</tissue>
    </source>
</reference>
<gene>
    <name evidence="1" type="ORF">E2C01_042053</name>
</gene>
<proteinExistence type="predicted"/>
<sequence>MGTLPLGGFMVTRSLALQPRCLSLHSKHLATAPLVLHHQAPHYPRLLLHLEQHLHGPIPDWLFPVALDAEILQSVRYCHCPPPPGPHHTRCSVLSPIIPSSLSVGRLLRPSHISCFTVHASTPTALHYSPGFPSWASQHLICPPSWRPLASTSHCNLWSFTLLVPS</sequence>